<feature type="transmembrane region" description="Helical" evidence="1">
    <location>
        <begin position="84"/>
        <end position="104"/>
    </location>
</feature>
<evidence type="ECO:0000313" key="3">
    <source>
        <dbReference type="Proteomes" id="UP000282971"/>
    </source>
</evidence>
<dbReference type="AlphaFoldDB" id="A0A437MB68"/>
<name>A0A437MB68_9SPHN</name>
<dbReference type="EMBL" id="SACN01000001">
    <property type="protein sequence ID" value="RVT94866.1"/>
    <property type="molecule type" value="Genomic_DNA"/>
</dbReference>
<feature type="transmembrane region" description="Helical" evidence="1">
    <location>
        <begin position="12"/>
        <end position="31"/>
    </location>
</feature>
<feature type="transmembrane region" description="Helical" evidence="1">
    <location>
        <begin position="116"/>
        <end position="135"/>
    </location>
</feature>
<feature type="transmembrane region" description="Helical" evidence="1">
    <location>
        <begin position="343"/>
        <end position="365"/>
    </location>
</feature>
<feature type="transmembrane region" description="Helical" evidence="1">
    <location>
        <begin position="262"/>
        <end position="279"/>
    </location>
</feature>
<feature type="transmembrane region" description="Helical" evidence="1">
    <location>
        <begin position="286"/>
        <end position="304"/>
    </location>
</feature>
<keyword evidence="1" id="KW-0812">Transmembrane</keyword>
<evidence type="ECO:0000313" key="2">
    <source>
        <dbReference type="EMBL" id="RVT94866.1"/>
    </source>
</evidence>
<keyword evidence="3" id="KW-1185">Reference proteome</keyword>
<dbReference type="OrthoDB" id="7765097at2"/>
<gene>
    <name evidence="2" type="ORF">EOD43_13960</name>
</gene>
<dbReference type="Proteomes" id="UP000282971">
    <property type="component" value="Unassembled WGS sequence"/>
</dbReference>
<evidence type="ECO:0000256" key="1">
    <source>
        <dbReference type="SAM" id="Phobius"/>
    </source>
</evidence>
<proteinExistence type="predicted"/>
<keyword evidence="1" id="KW-0472">Membrane</keyword>
<feature type="transmembrane region" description="Helical" evidence="1">
    <location>
        <begin position="199"/>
        <end position="221"/>
    </location>
</feature>
<sequence length="506" mass="55476">MTEQPAKHLDPFKLACGVLGLIGYAIGLWHVHRLWPTSDQAIFDYVAFIGAHGGMYYRDAFDISWPIPFLYHDAAQALFGVNPWAFRVFDMAVLMPIGLAAMAWLLRRCGFARAPWIVLATYPILYATSGAWISGHRDITAMHLLILAAAISIDRPSPARRGLAGLVGMIATFIRPTYLFAALPLWLIDLRAAPAGFRLRMTAGLIAGGIVVAFAFLMAGLQLGTIGDWYEQAVLFPATVYQVEASRMRLVGDFVTIVLSHWRWPLAVAIGGAVLWGMDSARRGRFGLTLAALILTVIASFFVQNKGFPYHLSGLVPLMLLSAAAGIDAGWSRLPDARGGRKAALVALLIVAGGGLAAGSAARAVRPLLAWDPPRSQAEIDRLTIAQIIRAESRSDDPILQWGRRYDVAVLSERLSASRYINSQLIARLPAGDHHFAPWIANFRRELGARAPVFIIIDRDQMPGHPDRLPLTGDRTRPAVDIFLTLANRDYAVRAVTPEILLLKQR</sequence>
<feature type="transmembrane region" description="Helical" evidence="1">
    <location>
        <begin position="163"/>
        <end position="187"/>
    </location>
</feature>
<organism evidence="2 3">
    <name type="scientific">Sphingomonas crocodyli</name>
    <dbReference type="NCBI Taxonomy" id="1979270"/>
    <lineage>
        <taxon>Bacteria</taxon>
        <taxon>Pseudomonadati</taxon>
        <taxon>Pseudomonadota</taxon>
        <taxon>Alphaproteobacteria</taxon>
        <taxon>Sphingomonadales</taxon>
        <taxon>Sphingomonadaceae</taxon>
        <taxon>Sphingomonas</taxon>
    </lineage>
</organism>
<dbReference type="RefSeq" id="WP_127744441.1">
    <property type="nucleotide sequence ID" value="NZ_SACN01000001.1"/>
</dbReference>
<comment type="caution">
    <text evidence="2">The sequence shown here is derived from an EMBL/GenBank/DDBJ whole genome shotgun (WGS) entry which is preliminary data.</text>
</comment>
<accession>A0A437MB68</accession>
<keyword evidence="1" id="KW-1133">Transmembrane helix</keyword>
<reference evidence="2 3" key="1">
    <citation type="submission" date="2019-01" db="EMBL/GenBank/DDBJ databases">
        <authorList>
            <person name="Chen W.-M."/>
        </authorList>
    </citation>
    <scope>NUCLEOTIDE SEQUENCE [LARGE SCALE GENOMIC DNA]</scope>
    <source>
        <strain evidence="2 3">CCP-7</strain>
    </source>
</reference>
<feature type="transmembrane region" description="Helical" evidence="1">
    <location>
        <begin position="310"/>
        <end position="331"/>
    </location>
</feature>
<evidence type="ECO:0008006" key="4">
    <source>
        <dbReference type="Google" id="ProtNLM"/>
    </source>
</evidence>
<protein>
    <recommendedName>
        <fullName evidence="4">Glycosyltransferase RgtA/B/C/D-like domain-containing protein</fullName>
    </recommendedName>
</protein>